<protein>
    <submittedName>
        <fullName evidence="8">Uncharacterized protein</fullName>
    </submittedName>
</protein>
<keyword evidence="6" id="KW-0378">Hydrolase</keyword>
<comment type="subcellular location">
    <subcellularLocation>
        <location evidence="2">Nucleus</location>
    </subcellularLocation>
</comment>
<organism evidence="8">
    <name type="scientific">Anopheles atroparvus</name>
    <name type="common">European mosquito</name>
    <dbReference type="NCBI Taxonomy" id="41427"/>
    <lineage>
        <taxon>Eukaryota</taxon>
        <taxon>Metazoa</taxon>
        <taxon>Ecdysozoa</taxon>
        <taxon>Arthropoda</taxon>
        <taxon>Hexapoda</taxon>
        <taxon>Insecta</taxon>
        <taxon>Pterygota</taxon>
        <taxon>Neoptera</taxon>
        <taxon>Endopterygota</taxon>
        <taxon>Diptera</taxon>
        <taxon>Nematocera</taxon>
        <taxon>Culicoidea</taxon>
        <taxon>Culicidae</taxon>
        <taxon>Anophelinae</taxon>
        <taxon>Anopheles</taxon>
    </lineage>
</organism>
<evidence type="ECO:0000256" key="5">
    <source>
        <dbReference type="ARBA" id="ARBA00022723"/>
    </source>
</evidence>
<dbReference type="STRING" id="41427.A0A182ISU8"/>
<evidence type="ECO:0000256" key="3">
    <source>
        <dbReference type="ARBA" id="ARBA00006958"/>
    </source>
</evidence>
<reference evidence="8" key="1">
    <citation type="submission" date="2022-08" db="UniProtKB">
        <authorList>
            <consortium name="EnsemblMetazoa"/>
        </authorList>
    </citation>
    <scope>IDENTIFICATION</scope>
    <source>
        <strain evidence="8">EBRO</strain>
    </source>
</reference>
<keyword evidence="4" id="KW-0540">Nuclease</keyword>
<proteinExistence type="inferred from homology"/>
<sequence length="521" mass="58867">MQCRCCLSSQLPLFELFELNLDVILTSVASVEVEPHDGLPAFVCEECVGKAKASLKFRRQCERVDQSMRRLLEFSRQRCETDQSGHDDGTGDGFIRAESNLEDAATLPPDVIGDDRLSLPFDHDYCRSFDPESLEMLDECLETEKELFLEREIPPDQNDPDPFRKHFRMTRTTVDSLVDSFRRSEFYRVRITGGRQEIPARAQILSFLWFCGKSTTFGKVCRTFRVAMASFHKHMNLILDFLHQMARDVIKLPESSEEKGQLSLQFAEIIPMMNVLGCIDSWFIDCTRHKEANAGTDPVKNTGANGSRRKPGCGILLQAIAGPSGKFMDVNTELTYSMDLDAGRLFSRSALACRLDSVCQNGRFHLLGSSPYPLRPYLLTPFATGSSNAYTNMPASDPKVSAYNNTLQAALENTILKAFRALRRRFPVLAKLRFCSREKVARFVLACCVLHNFCIDDGDIGTVDEADHDEDHEMEEQEELVAFTAVRFWQRPFCERSADDVAELIEAGKAKRDHISMSIVA</sequence>
<dbReference type="GO" id="GO:0008270">
    <property type="term" value="F:zinc ion binding"/>
    <property type="evidence" value="ECO:0007669"/>
    <property type="project" value="UniProtKB-UniRule"/>
</dbReference>
<dbReference type="EnsemblMetazoa" id="AATE004823-RA">
    <property type="protein sequence ID" value="AATE004823-PA.1"/>
    <property type="gene ID" value="AATE004823"/>
</dbReference>
<dbReference type="SUPFAM" id="SSF57716">
    <property type="entry name" value="Glucocorticoid receptor-like (DNA-binding domain)"/>
    <property type="match status" value="1"/>
</dbReference>
<dbReference type="InterPro" id="IPR012934">
    <property type="entry name" value="Znf_AD"/>
</dbReference>
<evidence type="ECO:0000256" key="2">
    <source>
        <dbReference type="ARBA" id="ARBA00004123"/>
    </source>
</evidence>
<dbReference type="Pfam" id="PF07776">
    <property type="entry name" value="zf-AD"/>
    <property type="match status" value="1"/>
</dbReference>
<evidence type="ECO:0000256" key="4">
    <source>
        <dbReference type="ARBA" id="ARBA00022722"/>
    </source>
</evidence>
<dbReference type="GO" id="GO:0016787">
    <property type="term" value="F:hydrolase activity"/>
    <property type="evidence" value="ECO:0007669"/>
    <property type="project" value="UniProtKB-KW"/>
</dbReference>
<comment type="similarity">
    <text evidence="3">Belongs to the HARBI1 family.</text>
</comment>
<dbReference type="Pfam" id="PF13359">
    <property type="entry name" value="DDE_Tnp_4"/>
    <property type="match status" value="1"/>
</dbReference>
<name>A0A182ISU8_ANOAO</name>
<dbReference type="GO" id="GO:0005634">
    <property type="term" value="C:nucleus"/>
    <property type="evidence" value="ECO:0007669"/>
    <property type="project" value="UniProtKB-SubCell"/>
</dbReference>
<dbReference type="PROSITE" id="PS51915">
    <property type="entry name" value="ZAD"/>
    <property type="match status" value="1"/>
</dbReference>
<accession>A0A182ISU8</accession>
<keyword evidence="7" id="KW-0539">Nucleus</keyword>
<dbReference type="GO" id="GO:0004518">
    <property type="term" value="F:nuclease activity"/>
    <property type="evidence" value="ECO:0007669"/>
    <property type="project" value="UniProtKB-KW"/>
</dbReference>
<comment type="cofactor">
    <cofactor evidence="1">
        <name>a divalent metal cation</name>
        <dbReference type="ChEBI" id="CHEBI:60240"/>
    </cofactor>
</comment>
<dbReference type="InterPro" id="IPR027806">
    <property type="entry name" value="HARBI1_dom"/>
</dbReference>
<dbReference type="PANTHER" id="PTHR22930:SF85">
    <property type="entry name" value="GH03217P-RELATED"/>
    <property type="match status" value="1"/>
</dbReference>
<dbReference type="InterPro" id="IPR045249">
    <property type="entry name" value="HARBI1-like"/>
</dbReference>
<keyword evidence="5" id="KW-0479">Metal-binding</keyword>
<dbReference type="VEuPathDB" id="VectorBase:AATE004823"/>
<evidence type="ECO:0000256" key="6">
    <source>
        <dbReference type="ARBA" id="ARBA00022801"/>
    </source>
</evidence>
<evidence type="ECO:0000256" key="1">
    <source>
        <dbReference type="ARBA" id="ARBA00001968"/>
    </source>
</evidence>
<dbReference type="SMART" id="SM00868">
    <property type="entry name" value="zf-AD"/>
    <property type="match status" value="1"/>
</dbReference>
<dbReference type="AlphaFoldDB" id="A0A182ISU8"/>
<dbReference type="PANTHER" id="PTHR22930">
    <property type="match status" value="1"/>
</dbReference>
<evidence type="ECO:0000256" key="7">
    <source>
        <dbReference type="ARBA" id="ARBA00023242"/>
    </source>
</evidence>
<evidence type="ECO:0000313" key="8">
    <source>
        <dbReference type="EnsemblMetazoa" id="AATE004823-PA.1"/>
    </source>
</evidence>